<dbReference type="AlphaFoldDB" id="A0A1L8TL89"/>
<protein>
    <submittedName>
        <fullName evidence="1">HAD phosphatase, family IIIA</fullName>
    </submittedName>
</protein>
<dbReference type="InterPro" id="IPR010021">
    <property type="entry name" value="PGPP1/Gep4"/>
</dbReference>
<organism evidence="1 2">
    <name type="scientific">Enterococcus hermanniensis</name>
    <dbReference type="NCBI Taxonomy" id="249189"/>
    <lineage>
        <taxon>Bacteria</taxon>
        <taxon>Bacillati</taxon>
        <taxon>Bacillota</taxon>
        <taxon>Bacilli</taxon>
        <taxon>Lactobacillales</taxon>
        <taxon>Enterococcaceae</taxon>
        <taxon>Enterococcus</taxon>
    </lineage>
</organism>
<dbReference type="Pfam" id="PF13242">
    <property type="entry name" value="Hydrolase_like"/>
    <property type="match status" value="1"/>
</dbReference>
<proteinExistence type="predicted"/>
<dbReference type="STRING" id="249189.RV04_GL002423"/>
<comment type="caution">
    <text evidence="1">The sequence shown here is derived from an EMBL/GenBank/DDBJ whole genome shotgun (WGS) entry which is preliminary data.</text>
</comment>
<name>A0A1L8TL89_9ENTE</name>
<dbReference type="Gene3D" id="3.40.50.1000">
    <property type="entry name" value="HAD superfamily/HAD-like"/>
    <property type="match status" value="1"/>
</dbReference>
<dbReference type="NCBIfam" id="TIGR01668">
    <property type="entry name" value="YqeG_hyp_ppase"/>
    <property type="match status" value="1"/>
</dbReference>
<dbReference type="InterPro" id="IPR006549">
    <property type="entry name" value="HAD-SF_hydro_IIIA"/>
</dbReference>
<evidence type="ECO:0000313" key="2">
    <source>
        <dbReference type="Proteomes" id="UP000182077"/>
    </source>
</evidence>
<evidence type="ECO:0000313" key="1">
    <source>
        <dbReference type="EMBL" id="OJG45109.1"/>
    </source>
</evidence>
<dbReference type="InterPro" id="IPR023214">
    <property type="entry name" value="HAD_sf"/>
</dbReference>
<gene>
    <name evidence="1" type="ORF">RV04_GL002423</name>
</gene>
<dbReference type="SUPFAM" id="SSF56784">
    <property type="entry name" value="HAD-like"/>
    <property type="match status" value="1"/>
</dbReference>
<dbReference type="Proteomes" id="UP000182077">
    <property type="component" value="Unassembled WGS sequence"/>
</dbReference>
<dbReference type="GO" id="GO:0005737">
    <property type="term" value="C:cytoplasm"/>
    <property type="evidence" value="ECO:0007669"/>
    <property type="project" value="TreeGrafter"/>
</dbReference>
<dbReference type="CDD" id="cd16416">
    <property type="entry name" value="HAD_BsYqeG-like"/>
    <property type="match status" value="1"/>
</dbReference>
<dbReference type="RefSeq" id="WP_071858274.1">
    <property type="nucleotide sequence ID" value="NZ_JBHSHK010000005.1"/>
</dbReference>
<reference evidence="1 2" key="1">
    <citation type="submission" date="2014-12" db="EMBL/GenBank/DDBJ databases">
        <title>Draft genome sequences of 29 type strains of Enterococci.</title>
        <authorList>
            <person name="Zhong Z."/>
            <person name="Sun Z."/>
            <person name="Liu W."/>
            <person name="Zhang W."/>
            <person name="Zhang H."/>
        </authorList>
    </citation>
    <scope>NUCLEOTIDE SEQUENCE [LARGE SCALE GENOMIC DNA]</scope>
    <source>
        <strain evidence="1 2">DSM 17122</strain>
    </source>
</reference>
<dbReference type="EMBL" id="JXKQ01000008">
    <property type="protein sequence ID" value="OJG45109.1"/>
    <property type="molecule type" value="Genomic_DNA"/>
</dbReference>
<dbReference type="PANTHER" id="PTHR19288">
    <property type="entry name" value="4-NITROPHENYLPHOSPHATASE-RELATED"/>
    <property type="match status" value="1"/>
</dbReference>
<dbReference type="GO" id="GO:0008962">
    <property type="term" value="F:phosphatidylglycerophosphatase activity"/>
    <property type="evidence" value="ECO:0007669"/>
    <property type="project" value="InterPro"/>
</dbReference>
<dbReference type="PANTHER" id="PTHR19288:SF25">
    <property type="entry name" value="PHOSPHATIDYLGLYCEROPHOSPHATASE GEP4, MITOCHONDRIAL"/>
    <property type="match status" value="1"/>
</dbReference>
<dbReference type="OrthoDB" id="9787572at2"/>
<dbReference type="NCBIfam" id="TIGR01662">
    <property type="entry name" value="HAD-SF-IIIA"/>
    <property type="match status" value="1"/>
</dbReference>
<keyword evidence="2" id="KW-1185">Reference proteome</keyword>
<dbReference type="InterPro" id="IPR036412">
    <property type="entry name" value="HAD-like_sf"/>
</dbReference>
<sequence length="174" mass="19722">MLDKYKPTWMVEAIYQITPEQLEAHGLKAVLTDLDNTLIAWDNPNGTKELIDWLKMMDKAGIPVVVVSNNKASRVAKAIESFELDFVSRAMKPFSVGIKSAQQKLGLSKNEIVMIGDQIMTDVRGANAAGIRSILVRPIVDTDGWNTRINRFFERRIMRTLLRKDSEMKWKSGL</sequence>
<accession>A0A1L8TL89</accession>